<protein>
    <submittedName>
        <fullName evidence="1">Uncharacterized protein</fullName>
    </submittedName>
</protein>
<dbReference type="EMBL" id="BMFW01000003">
    <property type="protein sequence ID" value="GGH91568.1"/>
    <property type="molecule type" value="Genomic_DNA"/>
</dbReference>
<proteinExistence type="predicted"/>
<sequence length="128" mass="13548">MMEPLETTRGAYGLCQLAFPAPVFRLAVRQQPEPDARVRAVMRILGARHLIQAIVVGAVPTSGALRVGAGVVDLLHSVSMAALALADRRRRRAAAVDAVIAGLFGGMEFAVASRRKRGAPAAAPRRRG</sequence>
<dbReference type="Proteomes" id="UP000643279">
    <property type="component" value="Unassembled WGS sequence"/>
</dbReference>
<comment type="caution">
    <text evidence="1">The sequence shown here is derived from an EMBL/GenBank/DDBJ whole genome shotgun (WGS) entry which is preliminary data.</text>
</comment>
<evidence type="ECO:0000313" key="2">
    <source>
        <dbReference type="Proteomes" id="UP000643279"/>
    </source>
</evidence>
<reference evidence="2" key="1">
    <citation type="journal article" date="2019" name="Int. J. Syst. Evol. Microbiol.">
        <title>The Global Catalogue of Microorganisms (GCM) 10K type strain sequencing project: providing services to taxonomists for standard genome sequencing and annotation.</title>
        <authorList>
            <consortium name="The Broad Institute Genomics Platform"/>
            <consortium name="The Broad Institute Genome Sequencing Center for Infectious Disease"/>
            <person name="Wu L."/>
            <person name="Ma J."/>
        </authorList>
    </citation>
    <scope>NUCLEOTIDE SEQUENCE [LARGE SCALE GENOMIC DNA]</scope>
    <source>
        <strain evidence="2">CGMCC 1.12778</strain>
    </source>
</reference>
<name>A0ABQ2AJZ2_9MICC</name>
<accession>A0ABQ2AJZ2</accession>
<evidence type="ECO:0000313" key="1">
    <source>
        <dbReference type="EMBL" id="GGH91568.1"/>
    </source>
</evidence>
<gene>
    <name evidence="1" type="ORF">GCM10007170_08020</name>
</gene>
<organism evidence="1 2">
    <name type="scientific">Arthrobacter liuii</name>
    <dbReference type="NCBI Taxonomy" id="1476996"/>
    <lineage>
        <taxon>Bacteria</taxon>
        <taxon>Bacillati</taxon>
        <taxon>Actinomycetota</taxon>
        <taxon>Actinomycetes</taxon>
        <taxon>Micrococcales</taxon>
        <taxon>Micrococcaceae</taxon>
        <taxon>Arthrobacter</taxon>
    </lineage>
</organism>
<keyword evidence="2" id="KW-1185">Reference proteome</keyword>